<evidence type="ECO:0000313" key="3">
    <source>
        <dbReference type="Proteomes" id="UP001595528"/>
    </source>
</evidence>
<protein>
    <submittedName>
        <fullName evidence="2">Exopolysaccharide biosynthesis protein</fullName>
    </submittedName>
</protein>
<dbReference type="PIRSF" id="PIRSF033239">
    <property type="entry name" value="ExoD"/>
    <property type="match status" value="1"/>
</dbReference>
<dbReference type="PANTHER" id="PTHR41795:SF1">
    <property type="entry name" value="EXOPOLYSACCHARIDE SYNTHESIS PROTEIN"/>
    <property type="match status" value="1"/>
</dbReference>
<keyword evidence="1" id="KW-1133">Transmembrane helix</keyword>
<evidence type="ECO:0000313" key="2">
    <source>
        <dbReference type="EMBL" id="MFC3230609.1"/>
    </source>
</evidence>
<dbReference type="InterPro" id="IPR010331">
    <property type="entry name" value="ExoD"/>
</dbReference>
<dbReference type="EMBL" id="JBHRTR010000048">
    <property type="protein sequence ID" value="MFC3230609.1"/>
    <property type="molecule type" value="Genomic_DNA"/>
</dbReference>
<keyword evidence="1" id="KW-0812">Transmembrane</keyword>
<dbReference type="Pfam" id="PF06055">
    <property type="entry name" value="ExoD"/>
    <property type="match status" value="1"/>
</dbReference>
<feature type="transmembrane region" description="Helical" evidence="1">
    <location>
        <begin position="131"/>
        <end position="153"/>
    </location>
</feature>
<keyword evidence="3" id="KW-1185">Reference proteome</keyword>
<organism evidence="2 3">
    <name type="scientific">Marinibaculum pumilum</name>
    <dbReference type="NCBI Taxonomy" id="1766165"/>
    <lineage>
        <taxon>Bacteria</taxon>
        <taxon>Pseudomonadati</taxon>
        <taxon>Pseudomonadota</taxon>
        <taxon>Alphaproteobacteria</taxon>
        <taxon>Rhodospirillales</taxon>
        <taxon>Rhodospirillaceae</taxon>
        <taxon>Marinibaculum</taxon>
    </lineage>
</organism>
<evidence type="ECO:0000256" key="1">
    <source>
        <dbReference type="SAM" id="Phobius"/>
    </source>
</evidence>
<keyword evidence="1" id="KW-0472">Membrane</keyword>
<comment type="caution">
    <text evidence="2">The sequence shown here is derived from an EMBL/GenBank/DDBJ whole genome shotgun (WGS) entry which is preliminary data.</text>
</comment>
<feature type="transmembrane region" description="Helical" evidence="1">
    <location>
        <begin position="42"/>
        <end position="72"/>
    </location>
</feature>
<proteinExistence type="predicted"/>
<accession>A0ABV7L7N2</accession>
<dbReference type="Proteomes" id="UP001595528">
    <property type="component" value="Unassembled WGS sequence"/>
</dbReference>
<name>A0ABV7L7N2_9PROT</name>
<gene>
    <name evidence="2" type="ORF">ACFOGJ_25400</name>
</gene>
<reference evidence="3" key="1">
    <citation type="journal article" date="2019" name="Int. J. Syst. Evol. Microbiol.">
        <title>The Global Catalogue of Microorganisms (GCM) 10K type strain sequencing project: providing services to taxonomists for standard genome sequencing and annotation.</title>
        <authorList>
            <consortium name="The Broad Institute Genomics Platform"/>
            <consortium name="The Broad Institute Genome Sequencing Center for Infectious Disease"/>
            <person name="Wu L."/>
            <person name="Ma J."/>
        </authorList>
    </citation>
    <scope>NUCLEOTIDE SEQUENCE [LARGE SCALE GENOMIC DNA]</scope>
    <source>
        <strain evidence="3">KCTC 42964</strain>
    </source>
</reference>
<dbReference type="RefSeq" id="WP_379905937.1">
    <property type="nucleotide sequence ID" value="NZ_JBHRTR010000048.1"/>
</dbReference>
<feature type="transmembrane region" description="Helical" evidence="1">
    <location>
        <begin position="173"/>
        <end position="193"/>
    </location>
</feature>
<dbReference type="PANTHER" id="PTHR41795">
    <property type="entry name" value="EXOPOLYSACCHARIDE SYNTHESIS PROTEIN"/>
    <property type="match status" value="1"/>
</dbReference>
<sequence length="194" mass="20621">MGDSTTMSLTEVMDRLRSATDGSRMTVGDIFQAFGSRAYGPLIFVLGVIALSPIGSIPGASLVTGTLIMLLAAQMQLRAGSPWIPGVLRRIGTGSDRARRSIDWADRHLAKVDRVVGPRWQWAETGWTIRLAGLAILALAATFYPLAFVPWGVVPPALAVTLLSLGLFTRDGLILLIGLGTALAAGFACFWLLG</sequence>